<comment type="subcellular location">
    <subcellularLocation>
        <location evidence="2">Cytoplasm</location>
    </subcellularLocation>
    <subcellularLocation>
        <location evidence="1">Nucleus</location>
    </subcellularLocation>
</comment>
<gene>
    <name evidence="6" type="ORF">GDO54_011750</name>
</gene>
<feature type="region of interest" description="Disordered" evidence="5">
    <location>
        <begin position="258"/>
        <end position="282"/>
    </location>
</feature>
<keyword evidence="3" id="KW-0963">Cytoplasm</keyword>
<name>A0AAV3AJC4_PYXAD</name>
<proteinExistence type="predicted"/>
<evidence type="ECO:0000256" key="4">
    <source>
        <dbReference type="ARBA" id="ARBA00023242"/>
    </source>
</evidence>
<sequence>MEAANCSLRVNRLLLDPKFESYKLSLDPLPCYGVDLDAAVAEVKLRDDQYTLDHMQAYGMYNYLHSNPWCSDSVFYVDQIGRILNLTVNLDTALGKPIEVFRFPSELRSDERRLCSSMHFTSTNWVTLSDGIGILYLIHIAKADHSSGRWELKFNQELGDPFIVIHSVLFVREEVQIIDVLLLRVEKDDLDVQGSGFRVSLEWISIALPSQDHCKCEILKRRKLYGKSVPHYAAIEPDGNGLMIISYKPFRFIADEQNQAEEESMEQDEKKVQNPDPDVDKPPCNAQELEECDVSIEDCATLCRFDGGSLKATHVVNLGSNQFLFSSVSNPELMPCFSLRHDVDALLWQPRLASDDNLWEHASTFNALGYVQASKRDKKFFTCAPNCSYAALCECVRRIFIYRQPSPVATELYNRKEGRRVGQVAKQQVASLETNHPILGFQASNEHLFVLTTNKLFVIRVNNSS</sequence>
<dbReference type="PANTHER" id="PTHR21664">
    <property type="entry name" value="CHRONIC MYELOGENOUS LEUKEMIA TUMOR ANTIGEN 66"/>
    <property type="match status" value="1"/>
</dbReference>
<keyword evidence="4" id="KW-0539">Nucleus</keyword>
<evidence type="ECO:0000256" key="5">
    <source>
        <dbReference type="SAM" id="MobiDB-lite"/>
    </source>
</evidence>
<reference evidence="6" key="1">
    <citation type="thesis" date="2020" institute="ProQuest LLC" country="789 East Eisenhower Parkway, Ann Arbor, MI, USA">
        <title>Comparative Genomics and Chromosome Evolution.</title>
        <authorList>
            <person name="Mudd A.B."/>
        </authorList>
    </citation>
    <scope>NUCLEOTIDE SEQUENCE</scope>
    <source>
        <strain evidence="6">1538</strain>
        <tissue evidence="6">Blood</tissue>
    </source>
</reference>
<evidence type="ECO:0000256" key="3">
    <source>
        <dbReference type="ARBA" id="ARBA00022490"/>
    </source>
</evidence>
<dbReference type="PANTHER" id="PTHR21664:SF1">
    <property type="entry name" value="NUDC DOMAIN-CONTAINING PROTEIN 1"/>
    <property type="match status" value="1"/>
</dbReference>
<comment type="caution">
    <text evidence="6">The sequence shown here is derived from an EMBL/GenBank/DDBJ whole genome shotgun (WGS) entry which is preliminary data.</text>
</comment>
<feature type="compositionally biased region" description="Basic and acidic residues" evidence="5">
    <location>
        <begin position="267"/>
        <end position="281"/>
    </location>
</feature>
<dbReference type="GO" id="GO:0005634">
    <property type="term" value="C:nucleus"/>
    <property type="evidence" value="ECO:0007669"/>
    <property type="project" value="UniProtKB-SubCell"/>
</dbReference>
<dbReference type="EMBL" id="DYDO01000005">
    <property type="protein sequence ID" value="DBA24047.1"/>
    <property type="molecule type" value="Genomic_DNA"/>
</dbReference>
<dbReference type="GO" id="GO:0005737">
    <property type="term" value="C:cytoplasm"/>
    <property type="evidence" value="ECO:0007669"/>
    <property type="project" value="UniProtKB-SubCell"/>
</dbReference>
<accession>A0AAV3AJC4</accession>
<evidence type="ECO:0000256" key="2">
    <source>
        <dbReference type="ARBA" id="ARBA00004496"/>
    </source>
</evidence>
<organism evidence="6 7">
    <name type="scientific">Pyxicephalus adspersus</name>
    <name type="common">African bullfrog</name>
    <dbReference type="NCBI Taxonomy" id="30357"/>
    <lineage>
        <taxon>Eukaryota</taxon>
        <taxon>Metazoa</taxon>
        <taxon>Chordata</taxon>
        <taxon>Craniata</taxon>
        <taxon>Vertebrata</taxon>
        <taxon>Euteleostomi</taxon>
        <taxon>Amphibia</taxon>
        <taxon>Batrachia</taxon>
        <taxon>Anura</taxon>
        <taxon>Neobatrachia</taxon>
        <taxon>Ranoidea</taxon>
        <taxon>Pyxicephalidae</taxon>
        <taxon>Pyxicephalinae</taxon>
        <taxon>Pyxicephalus</taxon>
    </lineage>
</organism>
<protein>
    <recommendedName>
        <fullName evidence="8">NudC domain-containing protein 1</fullName>
    </recommendedName>
</protein>
<evidence type="ECO:0008006" key="8">
    <source>
        <dbReference type="Google" id="ProtNLM"/>
    </source>
</evidence>
<keyword evidence="7" id="KW-1185">Reference proteome</keyword>
<dbReference type="InterPro" id="IPR037895">
    <property type="entry name" value="NUDCD1"/>
</dbReference>
<evidence type="ECO:0000313" key="7">
    <source>
        <dbReference type="Proteomes" id="UP001181693"/>
    </source>
</evidence>
<dbReference type="AlphaFoldDB" id="A0AAV3AJC4"/>
<dbReference type="Proteomes" id="UP001181693">
    <property type="component" value="Unassembled WGS sequence"/>
</dbReference>
<evidence type="ECO:0000256" key="1">
    <source>
        <dbReference type="ARBA" id="ARBA00004123"/>
    </source>
</evidence>
<evidence type="ECO:0000313" key="6">
    <source>
        <dbReference type="EMBL" id="DBA24047.1"/>
    </source>
</evidence>